<keyword evidence="3" id="KW-1185">Reference proteome</keyword>
<reference evidence="2" key="1">
    <citation type="submission" date="2025-08" db="UniProtKB">
        <authorList>
            <consortium name="Ensembl"/>
        </authorList>
    </citation>
    <scope>IDENTIFICATION</scope>
</reference>
<evidence type="ECO:0000256" key="1">
    <source>
        <dbReference type="SAM" id="MobiDB-lite"/>
    </source>
</evidence>
<name>A0A670YEI2_PSETE</name>
<sequence>METAAEENREQRQEKKVITRPEMEIGRYQWIHKSSRLHQYHHVRTLKLPVCGPDVSRAGHTHAQYSEGGKSPNMSCDIAMTT</sequence>
<dbReference type="AlphaFoldDB" id="A0A670YEI2"/>
<evidence type="ECO:0000313" key="2">
    <source>
        <dbReference type="Ensembl" id="ENSPTXP00000007887.1"/>
    </source>
</evidence>
<protein>
    <submittedName>
        <fullName evidence="2">Uncharacterized protein</fullName>
    </submittedName>
</protein>
<reference evidence="2" key="2">
    <citation type="submission" date="2025-09" db="UniProtKB">
        <authorList>
            <consortium name="Ensembl"/>
        </authorList>
    </citation>
    <scope>IDENTIFICATION</scope>
</reference>
<dbReference type="Proteomes" id="UP000472273">
    <property type="component" value="Unplaced"/>
</dbReference>
<dbReference type="Ensembl" id="ENSPTXT00000008164.1">
    <property type="protein sequence ID" value="ENSPTXP00000007887.1"/>
    <property type="gene ID" value="ENSPTXG00000005730.1"/>
</dbReference>
<feature type="region of interest" description="Disordered" evidence="1">
    <location>
        <begin position="61"/>
        <end position="82"/>
    </location>
</feature>
<accession>A0A670YEI2</accession>
<evidence type="ECO:0000313" key="3">
    <source>
        <dbReference type="Proteomes" id="UP000472273"/>
    </source>
</evidence>
<organism evidence="2 3">
    <name type="scientific">Pseudonaja textilis</name>
    <name type="common">Eastern brown snake</name>
    <dbReference type="NCBI Taxonomy" id="8673"/>
    <lineage>
        <taxon>Eukaryota</taxon>
        <taxon>Metazoa</taxon>
        <taxon>Chordata</taxon>
        <taxon>Craniata</taxon>
        <taxon>Vertebrata</taxon>
        <taxon>Euteleostomi</taxon>
        <taxon>Lepidosauria</taxon>
        <taxon>Squamata</taxon>
        <taxon>Bifurcata</taxon>
        <taxon>Unidentata</taxon>
        <taxon>Episquamata</taxon>
        <taxon>Toxicofera</taxon>
        <taxon>Serpentes</taxon>
        <taxon>Colubroidea</taxon>
        <taxon>Elapidae</taxon>
        <taxon>Hydrophiinae</taxon>
        <taxon>Pseudonaja</taxon>
    </lineage>
</organism>
<proteinExistence type="predicted"/>
<dbReference type="GeneTree" id="ENSGT00960000190271"/>